<evidence type="ECO:0000259" key="5">
    <source>
        <dbReference type="Pfam" id="PF05193"/>
    </source>
</evidence>
<evidence type="ECO:0000256" key="3">
    <source>
        <dbReference type="SAM" id="SignalP"/>
    </source>
</evidence>
<protein>
    <submittedName>
        <fullName evidence="6">Pitrilysin family protein</fullName>
    </submittedName>
</protein>
<feature type="domain" description="Peptidase M16 N-terminal" evidence="4">
    <location>
        <begin position="69"/>
        <end position="207"/>
    </location>
</feature>
<feature type="domain" description="Peptidase M16 C-terminal" evidence="5">
    <location>
        <begin position="691"/>
        <end position="871"/>
    </location>
</feature>
<dbReference type="Gene3D" id="3.30.830.10">
    <property type="entry name" value="Metalloenzyme, LuxS/M16 peptidase-like"/>
    <property type="match status" value="4"/>
</dbReference>
<feature type="signal peptide" evidence="3">
    <location>
        <begin position="1"/>
        <end position="36"/>
    </location>
</feature>
<dbReference type="RefSeq" id="WP_280574488.1">
    <property type="nucleotide sequence ID" value="NZ_JARXRM010000031.1"/>
</dbReference>
<organism evidence="6 7">
    <name type="scientific">Luteimonas endophytica</name>
    <dbReference type="NCBI Taxonomy" id="3042023"/>
    <lineage>
        <taxon>Bacteria</taxon>
        <taxon>Pseudomonadati</taxon>
        <taxon>Pseudomonadota</taxon>
        <taxon>Gammaproteobacteria</taxon>
        <taxon>Lysobacterales</taxon>
        <taxon>Lysobacteraceae</taxon>
        <taxon>Luteimonas</taxon>
    </lineage>
</organism>
<dbReference type="SUPFAM" id="SSF63411">
    <property type="entry name" value="LuxS/MPP-like metallohydrolase"/>
    <property type="match status" value="4"/>
</dbReference>
<sequence>MPPSPILPGRRPRTAVRGAAFALCLATVLAALPLSAAPAEEAAAPGPQAADTAAVDIPFEQFTLPNGLRVVVHTDRKAPIVAVNLWYHVGSKDEPAGRSGFAHLFEHLMFQSSENHQGEYFAPFELVGATDMNGTTNSDRTNYFQNVPTTALDMALWMESDRMGHLLGAVDQAALDEQRGVVQNEKRQGQNQPYGQVWELLGKAMYPKGHPYHHSTIGSMNDLNAATLDDVKQWFRAWYGPNNAVLVLAGDIDLETAREKVTRYFGHIPAGPDMAQPPVDPARREETTRSTLEDKVPQTRIYRVWNVAETGTVDLDRLQLFAHVLGGSKASRLDRRLLHADRLVDSISAGAWGSQLGSSFMVMANVREGVDPARVEAAIDEELSRLIAEGPTAAELAQAKTAFRAGFIRGIERIGGFGGKADVLAECAVYAGDPGCFRESLANIAAATPAGVAAAGREWLSAGDHVLTVVPGERQEIPEDPAVTPAPFELPVPDPRYATTPSAVDRSQGVPVPDDFPELQFPELQRARLGNGTRVILAERHDVPVVQLSYEFDGGYAADQGRRLGSAGFSMAMLDEGAGELGALAFADRAESLGANLGAGASLDGGSAYLSALKENLDPSLALFADMVRKPRFDPAEIERVKASWIAGIRQEKARPNGAAMRVLPPLLYGDDHPYAIPFSGTGTEESVAALAREDLVGFHRDWVRPENATLIVVGDTTLEEIVPLLERHFGDWRGSGETPEAPAVGDVARPAAPRVFLIDQPGAVQANIFTGQVVPSTRHPGATRFDIADAVLGGTFSSRLNMNLREDKHWAYGAYSFSPGAVGPRPWMAFAPVQIDKTVESLQELQREIAGYASGRAPPSDEEVARIQAQEIRGLPGSYETASAVLSEIGGIVRYGRPDDYVHRRRAEIEALTPEQVAQAAATLDPAALTWVVVGDLDRIEQPIRALGLGEVAIVDADGNPVVPGGGAEADASDDQAAEPDNDAADAGAR</sequence>
<dbReference type="Pfam" id="PF05193">
    <property type="entry name" value="Peptidase_M16_C"/>
    <property type="match status" value="2"/>
</dbReference>
<feature type="domain" description="Peptidase M16 N-terminal" evidence="4">
    <location>
        <begin position="534"/>
        <end position="644"/>
    </location>
</feature>
<evidence type="ECO:0000256" key="2">
    <source>
        <dbReference type="SAM" id="MobiDB-lite"/>
    </source>
</evidence>
<evidence type="ECO:0000256" key="1">
    <source>
        <dbReference type="ARBA" id="ARBA00007261"/>
    </source>
</evidence>
<dbReference type="EMBL" id="JARXRM010000031">
    <property type="protein sequence ID" value="MDH5823328.1"/>
    <property type="molecule type" value="Genomic_DNA"/>
</dbReference>
<reference evidence="6 7" key="1">
    <citation type="submission" date="2023-04" db="EMBL/GenBank/DDBJ databases">
        <title>Luteimonas endophyticus RD2P54.</title>
        <authorList>
            <person name="Sun J.-Q."/>
        </authorList>
    </citation>
    <scope>NUCLEOTIDE SEQUENCE [LARGE SCALE GENOMIC DNA]</scope>
    <source>
        <strain evidence="6 7">RD2P54</strain>
    </source>
</reference>
<evidence type="ECO:0000259" key="4">
    <source>
        <dbReference type="Pfam" id="PF00675"/>
    </source>
</evidence>
<feature type="domain" description="Peptidase M16 C-terminal" evidence="5">
    <location>
        <begin position="226"/>
        <end position="402"/>
    </location>
</feature>
<comment type="caution">
    <text evidence="6">The sequence shown here is derived from an EMBL/GenBank/DDBJ whole genome shotgun (WGS) entry which is preliminary data.</text>
</comment>
<dbReference type="InterPro" id="IPR050361">
    <property type="entry name" value="MPP/UQCRC_Complex"/>
</dbReference>
<evidence type="ECO:0000313" key="6">
    <source>
        <dbReference type="EMBL" id="MDH5823328.1"/>
    </source>
</evidence>
<dbReference type="Pfam" id="PF00675">
    <property type="entry name" value="Peptidase_M16"/>
    <property type="match status" value="2"/>
</dbReference>
<keyword evidence="3" id="KW-0732">Signal</keyword>
<dbReference type="InterPro" id="IPR007863">
    <property type="entry name" value="Peptidase_M16_C"/>
</dbReference>
<dbReference type="PANTHER" id="PTHR11851:SF49">
    <property type="entry name" value="MITOCHONDRIAL-PROCESSING PEPTIDASE SUBUNIT ALPHA"/>
    <property type="match status" value="1"/>
</dbReference>
<name>A0ABT6JAY8_9GAMM</name>
<feature type="compositionally biased region" description="Acidic residues" evidence="2">
    <location>
        <begin position="972"/>
        <end position="985"/>
    </location>
</feature>
<feature type="region of interest" description="Disordered" evidence="2">
    <location>
        <begin position="961"/>
        <end position="991"/>
    </location>
</feature>
<gene>
    <name evidence="6" type="ORF">QFW77_10065</name>
</gene>
<dbReference type="InterPro" id="IPR011765">
    <property type="entry name" value="Pept_M16_N"/>
</dbReference>
<feature type="chain" id="PRO_5045489661" evidence="3">
    <location>
        <begin position="37"/>
        <end position="991"/>
    </location>
</feature>
<comment type="similarity">
    <text evidence="1">Belongs to the peptidase M16 family.</text>
</comment>
<dbReference type="Proteomes" id="UP001156940">
    <property type="component" value="Unassembled WGS sequence"/>
</dbReference>
<keyword evidence="7" id="KW-1185">Reference proteome</keyword>
<evidence type="ECO:0000313" key="7">
    <source>
        <dbReference type="Proteomes" id="UP001156940"/>
    </source>
</evidence>
<dbReference type="InterPro" id="IPR011249">
    <property type="entry name" value="Metalloenz_LuxS/M16"/>
</dbReference>
<proteinExistence type="inferred from homology"/>
<accession>A0ABT6JAY8</accession>
<dbReference type="PANTHER" id="PTHR11851">
    <property type="entry name" value="METALLOPROTEASE"/>
    <property type="match status" value="1"/>
</dbReference>